<feature type="region of interest" description="Disordered" evidence="1">
    <location>
        <begin position="18"/>
        <end position="87"/>
    </location>
</feature>
<evidence type="ECO:0000256" key="1">
    <source>
        <dbReference type="SAM" id="MobiDB-lite"/>
    </source>
</evidence>
<feature type="compositionally biased region" description="Basic and acidic residues" evidence="1">
    <location>
        <begin position="23"/>
        <end position="42"/>
    </location>
</feature>
<organism evidence="2 3">
    <name type="scientific">Trichuris muris</name>
    <name type="common">Mouse whipworm</name>
    <dbReference type="NCBI Taxonomy" id="70415"/>
    <lineage>
        <taxon>Eukaryota</taxon>
        <taxon>Metazoa</taxon>
        <taxon>Ecdysozoa</taxon>
        <taxon>Nematoda</taxon>
        <taxon>Enoplea</taxon>
        <taxon>Dorylaimia</taxon>
        <taxon>Trichinellida</taxon>
        <taxon>Trichuridae</taxon>
        <taxon>Trichuris</taxon>
    </lineage>
</organism>
<keyword evidence="2" id="KW-1185">Reference proteome</keyword>
<feature type="region of interest" description="Disordered" evidence="1">
    <location>
        <begin position="148"/>
        <end position="189"/>
    </location>
</feature>
<feature type="compositionally biased region" description="Polar residues" evidence="1">
    <location>
        <begin position="174"/>
        <end position="183"/>
    </location>
</feature>
<name>A0A5S6Q5Q0_TRIMR</name>
<dbReference type="WBParaSite" id="TMUE_1000002550.1">
    <property type="protein sequence ID" value="TMUE_1000002550.1"/>
    <property type="gene ID" value="WBGene00298369"/>
</dbReference>
<proteinExistence type="predicted"/>
<accession>A0A5S6Q5Q0</accession>
<sequence>MGGLKASYLSAINFSTDVQSEEPSFRPHTHEEAQTLEPHEDVMPEGSGPQRTDALKTTDVRSPTPAGHADEPVSEESKSMASQIPVQSNNEVICNDVQITTGVEEVGVADHASNANISPNGFISSPSSQCSFEYSMIRIIDGSSIKIDETSDESDSNPCYYIVPSRKQSRGTDSDWSTQSLTAGKNLKK</sequence>
<protein>
    <submittedName>
        <fullName evidence="3">Uncharacterized protein</fullName>
    </submittedName>
</protein>
<feature type="compositionally biased region" description="Basic and acidic residues" evidence="1">
    <location>
        <begin position="68"/>
        <end position="78"/>
    </location>
</feature>
<evidence type="ECO:0000313" key="3">
    <source>
        <dbReference type="WBParaSite" id="TMUE_1000002550.1"/>
    </source>
</evidence>
<reference evidence="3" key="1">
    <citation type="submission" date="2019-12" db="UniProtKB">
        <authorList>
            <consortium name="WormBaseParasite"/>
        </authorList>
    </citation>
    <scope>IDENTIFICATION</scope>
</reference>
<dbReference type="Proteomes" id="UP000046395">
    <property type="component" value="Unassembled WGS sequence"/>
</dbReference>
<dbReference type="AlphaFoldDB" id="A0A5S6Q5Q0"/>
<evidence type="ECO:0000313" key="2">
    <source>
        <dbReference type="Proteomes" id="UP000046395"/>
    </source>
</evidence>